<gene>
    <name evidence="3" type="ORF">GCM10010185_31280</name>
</gene>
<dbReference type="SUPFAM" id="SSF47413">
    <property type="entry name" value="lambda repressor-like DNA-binding domains"/>
    <property type="match status" value="1"/>
</dbReference>
<organism evidence="3 4">
    <name type="scientific">Saccharothrix coeruleofusca</name>
    <dbReference type="NCBI Taxonomy" id="33919"/>
    <lineage>
        <taxon>Bacteria</taxon>
        <taxon>Bacillati</taxon>
        <taxon>Actinomycetota</taxon>
        <taxon>Actinomycetes</taxon>
        <taxon>Pseudonocardiales</taxon>
        <taxon>Pseudonocardiaceae</taxon>
        <taxon>Saccharothrix</taxon>
    </lineage>
</organism>
<keyword evidence="4" id="KW-1185">Reference proteome</keyword>
<dbReference type="Pfam" id="PF06114">
    <property type="entry name" value="Peptidase_M78"/>
    <property type="match status" value="1"/>
</dbReference>
<feature type="domain" description="HTH cro/C1-type" evidence="2">
    <location>
        <begin position="2"/>
        <end position="48"/>
    </location>
</feature>
<proteinExistence type="inferred from homology"/>
<dbReference type="Proteomes" id="UP000639606">
    <property type="component" value="Unassembled WGS sequence"/>
</dbReference>
<evidence type="ECO:0000259" key="2">
    <source>
        <dbReference type="PROSITE" id="PS50943"/>
    </source>
</evidence>
<evidence type="ECO:0000313" key="3">
    <source>
        <dbReference type="EMBL" id="GGP56785.1"/>
    </source>
</evidence>
<reference evidence="3" key="1">
    <citation type="journal article" date="2014" name="Int. J. Syst. Evol. Microbiol.">
        <title>Complete genome sequence of Corynebacterium casei LMG S-19264T (=DSM 44701T), isolated from a smear-ripened cheese.</title>
        <authorList>
            <consortium name="US DOE Joint Genome Institute (JGI-PGF)"/>
            <person name="Walter F."/>
            <person name="Albersmeier A."/>
            <person name="Kalinowski J."/>
            <person name="Ruckert C."/>
        </authorList>
    </citation>
    <scope>NUCLEOTIDE SEQUENCE</scope>
    <source>
        <strain evidence="3">JCM 3313</strain>
    </source>
</reference>
<dbReference type="Gene3D" id="1.10.260.40">
    <property type="entry name" value="lambda repressor-like DNA-binding domains"/>
    <property type="match status" value="1"/>
</dbReference>
<comment type="caution">
    <text evidence="3">The sequence shown here is derived from an EMBL/GenBank/DDBJ whole genome shotgun (WGS) entry which is preliminary data.</text>
</comment>
<dbReference type="EMBL" id="BMRG01000005">
    <property type="protein sequence ID" value="GGP56785.1"/>
    <property type="molecule type" value="Genomic_DNA"/>
</dbReference>
<accession>A0A918EEY7</accession>
<dbReference type="PANTHER" id="PTHR43236">
    <property type="entry name" value="ANTITOXIN HIGA1"/>
    <property type="match status" value="1"/>
</dbReference>
<dbReference type="InterPro" id="IPR010359">
    <property type="entry name" value="IrrE_HExxH"/>
</dbReference>
<dbReference type="InterPro" id="IPR010982">
    <property type="entry name" value="Lambda_DNA-bd_dom_sf"/>
</dbReference>
<dbReference type="Pfam" id="PF01381">
    <property type="entry name" value="HTH_3"/>
    <property type="match status" value="1"/>
</dbReference>
<dbReference type="InterPro" id="IPR052345">
    <property type="entry name" value="Rad_response_metalloprotease"/>
</dbReference>
<dbReference type="CDD" id="cd00093">
    <property type="entry name" value="HTH_XRE"/>
    <property type="match status" value="1"/>
</dbReference>
<reference evidence="3" key="2">
    <citation type="submission" date="2020-09" db="EMBL/GenBank/DDBJ databases">
        <authorList>
            <person name="Sun Q."/>
            <person name="Ohkuma M."/>
        </authorList>
    </citation>
    <scope>NUCLEOTIDE SEQUENCE</scope>
    <source>
        <strain evidence="3">JCM 3313</strain>
    </source>
</reference>
<dbReference type="Gene3D" id="1.10.10.2910">
    <property type="match status" value="1"/>
</dbReference>
<name>A0A918EEY7_9PSEU</name>
<dbReference type="PANTHER" id="PTHR43236:SF1">
    <property type="entry name" value="BLL7220 PROTEIN"/>
    <property type="match status" value="1"/>
</dbReference>
<dbReference type="PROSITE" id="PS50943">
    <property type="entry name" value="HTH_CROC1"/>
    <property type="match status" value="1"/>
</dbReference>
<sequence>MGLTQEQLANAVSLGRPALNKVENGVQRLSALQLARIADELGLRVEWFLEEAPAAIVSHRNVQDPGAASPVIDVVVERIAREVEFVLEEDRQFDLRSVEPVSRPDSTAEVEAMARRARTLLGLDEREPVREIADLVAEQGLLVFALPLGAESADAASVLLERGGIALVNGDLQVGRRRLAVAHEFAHYLLADEYTVDWRLAETLDANSWEARLDRFARALLLPEAGMTALWRDAADHDGLRTAAVRTASEYRVDMSTLARRLLDLGLVDHGAAHQIRGVRTTRADIVELNLVVTDELSPPSLPRAYERAVLRLYREETVSPARAVDLLLDTWDEASLPPLPRLPEDAIWSFVG</sequence>
<evidence type="ECO:0000313" key="4">
    <source>
        <dbReference type="Proteomes" id="UP000639606"/>
    </source>
</evidence>
<comment type="similarity">
    <text evidence="1">Belongs to the short-chain fatty acyl-CoA assimilation regulator (ScfR) family.</text>
</comment>
<dbReference type="SMART" id="SM00530">
    <property type="entry name" value="HTH_XRE"/>
    <property type="match status" value="1"/>
</dbReference>
<evidence type="ECO:0000256" key="1">
    <source>
        <dbReference type="ARBA" id="ARBA00007227"/>
    </source>
</evidence>
<dbReference type="InterPro" id="IPR001387">
    <property type="entry name" value="Cro/C1-type_HTH"/>
</dbReference>
<dbReference type="GO" id="GO:0003677">
    <property type="term" value="F:DNA binding"/>
    <property type="evidence" value="ECO:0007669"/>
    <property type="project" value="InterPro"/>
</dbReference>
<protein>
    <recommendedName>
        <fullName evidence="2">HTH cro/C1-type domain-containing protein</fullName>
    </recommendedName>
</protein>
<dbReference type="AlphaFoldDB" id="A0A918EEY7"/>